<organism evidence="1">
    <name type="scientific">Citrobacter farmeri</name>
    <dbReference type="NCBI Taxonomy" id="67824"/>
    <lineage>
        <taxon>Bacteria</taxon>
        <taxon>Pseudomonadati</taxon>
        <taxon>Pseudomonadota</taxon>
        <taxon>Gammaproteobacteria</taxon>
        <taxon>Enterobacterales</taxon>
        <taxon>Enterobacteriaceae</taxon>
        <taxon>Citrobacter</taxon>
    </lineage>
</organism>
<gene>
    <name evidence="1" type="ORF">I8Y00_001371</name>
</gene>
<evidence type="ECO:0000313" key="1">
    <source>
        <dbReference type="EMBL" id="HAT1585050.1"/>
    </source>
</evidence>
<dbReference type="AlphaFoldDB" id="A0A8H9NTD6"/>
<dbReference type="Pfam" id="PF09907">
    <property type="entry name" value="HigB_toxin"/>
    <property type="match status" value="1"/>
</dbReference>
<reference evidence="1" key="2">
    <citation type="submission" date="2020-11" db="EMBL/GenBank/DDBJ databases">
        <authorList>
            <consortium name="NCBI Pathogen Detection Project"/>
        </authorList>
    </citation>
    <scope>NUCLEOTIDE SEQUENCE</scope>
    <source>
        <strain evidence="1">YDC697-2</strain>
    </source>
</reference>
<dbReference type="KEGG" id="cfar:CI104_03300"/>
<sequence length="104" mass="11977">MHLITLKALRDAAEKYPQHTPELIALGNVLSKGCFRTPAALKAVFPSLDNFKYLDKHYVINIGRNALRVVVLLFFTSQKCYIRHVFTHKEYDAFTAMHRTKGKK</sequence>
<dbReference type="InterPro" id="IPR018669">
    <property type="entry name" value="Toxin_HigB"/>
</dbReference>
<dbReference type="Proteomes" id="UP000864563">
    <property type="component" value="Unassembled WGS sequence"/>
</dbReference>
<dbReference type="GeneID" id="92974933"/>
<dbReference type="RefSeq" id="WP_042325266.1">
    <property type="nucleotide sequence ID" value="NZ_CABMNX010000001.1"/>
</dbReference>
<reference evidence="1" key="1">
    <citation type="journal article" date="2018" name="Genome Biol.">
        <title>SKESA: strategic k-mer extension for scrupulous assemblies.</title>
        <authorList>
            <person name="Souvorov A."/>
            <person name="Agarwala R."/>
            <person name="Lipman D.J."/>
        </authorList>
    </citation>
    <scope>NUCLEOTIDE SEQUENCE</scope>
    <source>
        <strain evidence="1">YDC697-2</strain>
    </source>
</reference>
<dbReference type="EMBL" id="DACSDU010000004">
    <property type="protein sequence ID" value="HAT1585050.1"/>
    <property type="molecule type" value="Genomic_DNA"/>
</dbReference>
<accession>A0A8H9NTD6</accession>
<dbReference type="GO" id="GO:0004519">
    <property type="term" value="F:endonuclease activity"/>
    <property type="evidence" value="ECO:0007669"/>
    <property type="project" value="InterPro"/>
</dbReference>
<name>A0A8H9NTD6_9ENTR</name>
<comment type="caution">
    <text evidence="1">The sequence shown here is derived from an EMBL/GenBank/DDBJ whole genome shotgun (WGS) entry which is preliminary data.</text>
</comment>
<protein>
    <submittedName>
        <fullName evidence="1">Type II toxin-antitoxin system HigB family toxin</fullName>
    </submittedName>
</protein>
<dbReference type="OrthoDB" id="9799912at2"/>
<dbReference type="GO" id="GO:0110001">
    <property type="term" value="C:toxin-antitoxin complex"/>
    <property type="evidence" value="ECO:0007669"/>
    <property type="project" value="InterPro"/>
</dbReference>
<dbReference type="GO" id="GO:0003723">
    <property type="term" value="F:RNA binding"/>
    <property type="evidence" value="ECO:0007669"/>
    <property type="project" value="InterPro"/>
</dbReference>
<proteinExistence type="predicted"/>